<evidence type="ECO:0000313" key="3">
    <source>
        <dbReference type="Proteomes" id="UP000028488"/>
    </source>
</evidence>
<dbReference type="SUPFAM" id="SSF50129">
    <property type="entry name" value="GroES-like"/>
    <property type="match status" value="1"/>
</dbReference>
<organism evidence="2 3">
    <name type="scientific">Rhodococcus opacus</name>
    <name type="common">Nocardia opaca</name>
    <dbReference type="NCBI Taxonomy" id="37919"/>
    <lineage>
        <taxon>Bacteria</taxon>
        <taxon>Bacillati</taxon>
        <taxon>Actinomycetota</taxon>
        <taxon>Actinomycetes</taxon>
        <taxon>Mycobacteriales</taxon>
        <taxon>Nocardiaceae</taxon>
        <taxon>Rhodococcus</taxon>
    </lineage>
</organism>
<sequence length="321" mass="33700">MRAVVVTELSGPGGMTLQDIPEPAAEGLVLIDVKASGVCFPDLLISYGKYQLGPELPFVPGAEVAGVVVSAPADSGFEPGHRVLAASQVGGYAERVAVLPAQVLPIPSILNFDEAASLIVNYQTMEFALERRARLRAGETVVVLGAAGGVGTSTIQLAKAHGARVIAVVRRDGADDFLRELGADDVVRLEDGWGARVRELTGGRGAQIVVDPVGGDAFDEAVRVLAPEGRLVVIGFAGGAISEVKVNRVLFRNISIVGAAWGEFIRTEPNALEEVHAALVRHVERGLRPVVTSRYPLEQAADALRDLEAGLVLGKAVLVQD</sequence>
<dbReference type="Gene3D" id="3.40.50.720">
    <property type="entry name" value="NAD(P)-binding Rossmann-like Domain"/>
    <property type="match status" value="1"/>
</dbReference>
<proteinExistence type="predicted"/>
<dbReference type="InterPro" id="IPR011032">
    <property type="entry name" value="GroES-like_sf"/>
</dbReference>
<name>A0A076ET07_RHOOP</name>
<evidence type="ECO:0000313" key="2">
    <source>
        <dbReference type="EMBL" id="AII09225.1"/>
    </source>
</evidence>
<dbReference type="Pfam" id="PF08240">
    <property type="entry name" value="ADH_N"/>
    <property type="match status" value="1"/>
</dbReference>
<reference evidence="2 3" key="1">
    <citation type="submission" date="2014-07" db="EMBL/GenBank/DDBJ databases">
        <title>Genome Sequence of Rhodococcus opacus Strain R7, a Biodegrader of Mono- and Polycyclic Aromatic Hydrocarbons.</title>
        <authorList>
            <person name="Di Gennaro P."/>
            <person name="Zampolli J."/>
            <person name="Presti I."/>
            <person name="Cappelletti M."/>
            <person name="D'Ursi P."/>
            <person name="Orro A."/>
            <person name="Mezzelani A."/>
            <person name="Milanesi L."/>
        </authorList>
    </citation>
    <scope>NUCLEOTIDE SEQUENCE [LARGE SCALE GENOMIC DNA]</scope>
    <source>
        <strain evidence="2 3">R7</strain>
    </source>
</reference>
<dbReference type="SMART" id="SM00829">
    <property type="entry name" value="PKS_ER"/>
    <property type="match status" value="1"/>
</dbReference>
<dbReference type="RefSeq" id="WP_128641590.1">
    <property type="nucleotide sequence ID" value="NZ_CP008947.1"/>
</dbReference>
<feature type="domain" description="Enoyl reductase (ER)" evidence="1">
    <location>
        <begin position="10"/>
        <end position="318"/>
    </location>
</feature>
<dbReference type="InterPro" id="IPR013154">
    <property type="entry name" value="ADH-like_N"/>
</dbReference>
<dbReference type="PANTHER" id="PTHR43677:SF4">
    <property type="entry name" value="QUINONE OXIDOREDUCTASE-LIKE PROTEIN 2"/>
    <property type="match status" value="1"/>
</dbReference>
<evidence type="ECO:0000259" key="1">
    <source>
        <dbReference type="SMART" id="SM00829"/>
    </source>
</evidence>
<gene>
    <name evidence="2" type="ORF">EP51_33160</name>
</gene>
<dbReference type="Proteomes" id="UP000028488">
    <property type="component" value="Chromosome"/>
</dbReference>
<dbReference type="CDD" id="cd08241">
    <property type="entry name" value="QOR1"/>
    <property type="match status" value="1"/>
</dbReference>
<dbReference type="InterPro" id="IPR036291">
    <property type="entry name" value="NAD(P)-bd_dom_sf"/>
</dbReference>
<dbReference type="Gene3D" id="3.90.180.10">
    <property type="entry name" value="Medium-chain alcohol dehydrogenases, catalytic domain"/>
    <property type="match status" value="1"/>
</dbReference>
<dbReference type="GO" id="GO:0016491">
    <property type="term" value="F:oxidoreductase activity"/>
    <property type="evidence" value="ECO:0007669"/>
    <property type="project" value="InterPro"/>
</dbReference>
<dbReference type="EMBL" id="CP008947">
    <property type="protein sequence ID" value="AII09225.1"/>
    <property type="molecule type" value="Genomic_DNA"/>
</dbReference>
<accession>A0A076ET07</accession>
<dbReference type="InterPro" id="IPR051397">
    <property type="entry name" value="Zn-ADH-like_protein"/>
</dbReference>
<dbReference type="SUPFAM" id="SSF51735">
    <property type="entry name" value="NAD(P)-binding Rossmann-fold domains"/>
    <property type="match status" value="1"/>
</dbReference>
<dbReference type="AlphaFoldDB" id="A0A076ET07"/>
<dbReference type="eggNOG" id="COG0604">
    <property type="taxonomic scope" value="Bacteria"/>
</dbReference>
<dbReference type="PANTHER" id="PTHR43677">
    <property type="entry name" value="SHORT-CHAIN DEHYDROGENASE/REDUCTASE"/>
    <property type="match status" value="1"/>
</dbReference>
<protein>
    <submittedName>
        <fullName evidence="2">Alcohol dehydrogenase</fullName>
    </submittedName>
</protein>
<dbReference type="InterPro" id="IPR013149">
    <property type="entry name" value="ADH-like_C"/>
</dbReference>
<dbReference type="InterPro" id="IPR020843">
    <property type="entry name" value="ER"/>
</dbReference>
<dbReference type="Pfam" id="PF00107">
    <property type="entry name" value="ADH_zinc_N"/>
    <property type="match status" value="1"/>
</dbReference>